<accession>A0A1N7R1W7</accession>
<dbReference type="AlphaFoldDB" id="A0A1N7R1W7"/>
<protein>
    <recommendedName>
        <fullName evidence="3">T9SS C-terminal target domain-containing protein</fullName>
    </recommendedName>
</protein>
<dbReference type="Proteomes" id="UP000186917">
    <property type="component" value="Unassembled WGS sequence"/>
</dbReference>
<organism evidence="1 2">
    <name type="scientific">Filimonas lacunae</name>
    <dbReference type="NCBI Taxonomy" id="477680"/>
    <lineage>
        <taxon>Bacteria</taxon>
        <taxon>Pseudomonadati</taxon>
        <taxon>Bacteroidota</taxon>
        <taxon>Chitinophagia</taxon>
        <taxon>Chitinophagales</taxon>
        <taxon>Chitinophagaceae</taxon>
        <taxon>Filimonas</taxon>
    </lineage>
</organism>
<sequence>MGLVGIIALSAVSCKKNLESADNKSLQATPYGGLGPVTLSGAITANRTLSQDTTYLIDGKVFVAGGATLTIQPGTLLKGVSKASALDASALVVTRGAKIDAQGTADAPIIFTSNEAAPAPGDWGGVVLLGKAPINKPDTLIEGIDNNIHLPGNLTLDSVRYGGNVANDNSGILKYVRIEYAGASIAANNELNSLTCGGVGNGTTLSYIEAYYGRDDSFEWFGGTVNADHLVAVASDDDAFDTDFGFSGSISYAVSVLDPNKPSYSSNPNGLEADNDGTGSTATPYSFPKYDHLTIVGVENSTIATAKALFNGAHFRRRTKLQVTNSIFIGFPTGIRFESDTTGANAVNFKNNLVQGFTADYILPTGYSVGTGNTSFVGNTSNANTNIELISPFDAASFVPVIGSNADSNPYKGAFDPYADQDWTFGWTNFAFIY</sequence>
<proteinExistence type="predicted"/>
<dbReference type="STRING" id="477680.SAMN05421788_108196"/>
<gene>
    <name evidence="1" type="ORF">SAMN05421788_108196</name>
</gene>
<evidence type="ECO:0000313" key="1">
    <source>
        <dbReference type="EMBL" id="SIT29014.1"/>
    </source>
</evidence>
<keyword evidence="2" id="KW-1185">Reference proteome</keyword>
<dbReference type="EMBL" id="FTOR01000008">
    <property type="protein sequence ID" value="SIT29014.1"/>
    <property type="molecule type" value="Genomic_DNA"/>
</dbReference>
<name>A0A1N7R1W7_9BACT</name>
<dbReference type="PANTHER" id="PTHR41339">
    <property type="entry name" value="LIPL48"/>
    <property type="match status" value="1"/>
</dbReference>
<evidence type="ECO:0000313" key="2">
    <source>
        <dbReference type="Proteomes" id="UP000186917"/>
    </source>
</evidence>
<reference evidence="2" key="1">
    <citation type="submission" date="2017-01" db="EMBL/GenBank/DDBJ databases">
        <authorList>
            <person name="Varghese N."/>
            <person name="Submissions S."/>
        </authorList>
    </citation>
    <scope>NUCLEOTIDE SEQUENCE [LARGE SCALE GENOMIC DNA]</scope>
    <source>
        <strain evidence="2">DSM 21054</strain>
    </source>
</reference>
<evidence type="ECO:0008006" key="3">
    <source>
        <dbReference type="Google" id="ProtNLM"/>
    </source>
</evidence>
<dbReference type="PANTHER" id="PTHR41339:SF1">
    <property type="entry name" value="SECRETED PROTEIN"/>
    <property type="match status" value="1"/>
</dbReference>